<evidence type="ECO:0000256" key="2">
    <source>
        <dbReference type="ARBA" id="ARBA00012916"/>
    </source>
</evidence>
<dbReference type="InterPro" id="IPR046348">
    <property type="entry name" value="SIS_dom_sf"/>
</dbReference>
<dbReference type="SUPFAM" id="SSF53697">
    <property type="entry name" value="SIS domain"/>
    <property type="match status" value="1"/>
</dbReference>
<comment type="catalytic activity">
    <reaction evidence="1">
        <text>D-fructose 6-phosphate + L-glutamine = D-glucosamine 6-phosphate + L-glutamate</text>
        <dbReference type="Rhea" id="RHEA:13237"/>
        <dbReference type="ChEBI" id="CHEBI:29985"/>
        <dbReference type="ChEBI" id="CHEBI:58359"/>
        <dbReference type="ChEBI" id="CHEBI:58725"/>
        <dbReference type="ChEBI" id="CHEBI:61527"/>
        <dbReference type="EC" id="2.6.1.16"/>
    </reaction>
</comment>
<dbReference type="GO" id="GO:0006047">
    <property type="term" value="P:UDP-N-acetylglucosamine metabolic process"/>
    <property type="evidence" value="ECO:0007669"/>
    <property type="project" value="TreeGrafter"/>
</dbReference>
<sequence>FPVFAIVPDDNLKAKVLSNVMETRARNARVVAICTEGDQEMGRVVNSRIEVPRVSEPLYPLVMSPYLQLFAYHVAVLRGNDPDKPRNLAKSVTVE</sequence>
<evidence type="ECO:0000256" key="3">
    <source>
        <dbReference type="ARBA" id="ARBA00016090"/>
    </source>
</evidence>
<dbReference type="CDD" id="cd05009">
    <property type="entry name" value="SIS_GlmS_GlmD_2"/>
    <property type="match status" value="1"/>
</dbReference>
<gene>
    <name evidence="5" type="ORF">ENL26_02505</name>
</gene>
<dbReference type="EC" id="2.6.1.16" evidence="2"/>
<name>A0A7C5I1V9_9BACT</name>
<dbReference type="GO" id="GO:0097367">
    <property type="term" value="F:carbohydrate derivative binding"/>
    <property type="evidence" value="ECO:0007669"/>
    <property type="project" value="InterPro"/>
</dbReference>
<dbReference type="PROSITE" id="PS51464">
    <property type="entry name" value="SIS"/>
    <property type="match status" value="1"/>
</dbReference>
<dbReference type="InterPro" id="IPR035490">
    <property type="entry name" value="GlmS/FrlB_SIS"/>
</dbReference>
<dbReference type="Proteomes" id="UP000886129">
    <property type="component" value="Unassembled WGS sequence"/>
</dbReference>
<evidence type="ECO:0000259" key="4">
    <source>
        <dbReference type="PROSITE" id="PS51464"/>
    </source>
</evidence>
<dbReference type="Pfam" id="PF01380">
    <property type="entry name" value="SIS"/>
    <property type="match status" value="1"/>
</dbReference>
<feature type="domain" description="SIS" evidence="4">
    <location>
        <begin position="1"/>
        <end position="85"/>
    </location>
</feature>
<comment type="caution">
    <text evidence="5">The sequence shown here is derived from an EMBL/GenBank/DDBJ whole genome shotgun (WGS) entry which is preliminary data.</text>
</comment>
<dbReference type="GO" id="GO:0006487">
    <property type="term" value="P:protein N-linked glycosylation"/>
    <property type="evidence" value="ECO:0007669"/>
    <property type="project" value="TreeGrafter"/>
</dbReference>
<dbReference type="GO" id="GO:0004360">
    <property type="term" value="F:glutamine-fructose-6-phosphate transaminase (isomerizing) activity"/>
    <property type="evidence" value="ECO:0007669"/>
    <property type="project" value="UniProtKB-EC"/>
</dbReference>
<dbReference type="Gene3D" id="3.40.50.10490">
    <property type="entry name" value="Glucose-6-phosphate isomerase like protein, domain 1"/>
    <property type="match status" value="2"/>
</dbReference>
<dbReference type="GO" id="GO:0006002">
    <property type="term" value="P:fructose 6-phosphate metabolic process"/>
    <property type="evidence" value="ECO:0007669"/>
    <property type="project" value="TreeGrafter"/>
</dbReference>
<dbReference type="GO" id="GO:0005829">
    <property type="term" value="C:cytosol"/>
    <property type="evidence" value="ECO:0007669"/>
    <property type="project" value="TreeGrafter"/>
</dbReference>
<dbReference type="PANTHER" id="PTHR10937">
    <property type="entry name" value="GLUCOSAMINE--FRUCTOSE-6-PHOSPHATE AMINOTRANSFERASE, ISOMERIZING"/>
    <property type="match status" value="1"/>
</dbReference>
<dbReference type="PANTHER" id="PTHR10937:SF0">
    <property type="entry name" value="GLUTAMINE--FRUCTOSE-6-PHOSPHATE TRANSAMINASE (ISOMERIZING)"/>
    <property type="match status" value="1"/>
</dbReference>
<reference evidence="5" key="1">
    <citation type="journal article" date="2020" name="mSystems">
        <title>Genome- and Community-Level Interaction Insights into Carbon Utilization and Element Cycling Functions of Hydrothermarchaeota in Hydrothermal Sediment.</title>
        <authorList>
            <person name="Zhou Z."/>
            <person name="Liu Y."/>
            <person name="Xu W."/>
            <person name="Pan J."/>
            <person name="Luo Z.H."/>
            <person name="Li M."/>
        </authorList>
    </citation>
    <scope>NUCLEOTIDE SEQUENCE [LARGE SCALE GENOMIC DNA]</scope>
    <source>
        <strain evidence="5">HyVt-80</strain>
    </source>
</reference>
<dbReference type="InterPro" id="IPR001347">
    <property type="entry name" value="SIS_dom"/>
</dbReference>
<protein>
    <recommendedName>
        <fullName evidence="3">Glutamine--fructose-6-phosphate aminotransferase [isomerizing]</fullName>
        <ecNumber evidence="2">2.6.1.16</ecNumber>
    </recommendedName>
</protein>
<accession>A0A7C5I1V9</accession>
<dbReference type="EMBL" id="DRTH01000150">
    <property type="protein sequence ID" value="HHF08628.1"/>
    <property type="molecule type" value="Genomic_DNA"/>
</dbReference>
<evidence type="ECO:0000256" key="1">
    <source>
        <dbReference type="ARBA" id="ARBA00001031"/>
    </source>
</evidence>
<organism evidence="5">
    <name type="scientific">Kosmotoga arenicorallina</name>
    <dbReference type="NCBI Taxonomy" id="688066"/>
    <lineage>
        <taxon>Bacteria</taxon>
        <taxon>Thermotogati</taxon>
        <taxon>Thermotogota</taxon>
        <taxon>Thermotogae</taxon>
        <taxon>Kosmotogales</taxon>
        <taxon>Kosmotogaceae</taxon>
        <taxon>Kosmotoga</taxon>
    </lineage>
</organism>
<evidence type="ECO:0000313" key="5">
    <source>
        <dbReference type="EMBL" id="HHF08628.1"/>
    </source>
</evidence>
<proteinExistence type="predicted"/>
<feature type="non-terminal residue" evidence="5">
    <location>
        <position position="1"/>
    </location>
</feature>
<dbReference type="AlphaFoldDB" id="A0A7C5I1V9"/>